<name>A0A5J4YTK1_PORPP</name>
<dbReference type="GO" id="GO:0005524">
    <property type="term" value="F:ATP binding"/>
    <property type="evidence" value="ECO:0007669"/>
    <property type="project" value="UniProtKB-KW"/>
</dbReference>
<keyword evidence="9" id="KW-1185">Reference proteome</keyword>
<evidence type="ECO:0000256" key="3">
    <source>
        <dbReference type="ARBA" id="ARBA00022741"/>
    </source>
</evidence>
<evidence type="ECO:0000256" key="1">
    <source>
        <dbReference type="ARBA" id="ARBA00022527"/>
    </source>
</evidence>
<keyword evidence="3" id="KW-0547">Nucleotide-binding</keyword>
<evidence type="ECO:0000259" key="7">
    <source>
        <dbReference type="PROSITE" id="PS50011"/>
    </source>
</evidence>
<keyword evidence="1" id="KW-0723">Serine/threonine-protein kinase</keyword>
<dbReference type="EMBL" id="VRMN01000005">
    <property type="protein sequence ID" value="KAA8494093.1"/>
    <property type="molecule type" value="Genomic_DNA"/>
</dbReference>
<accession>A0A5J4YTK1</accession>
<protein>
    <submittedName>
        <fullName evidence="8">Calcium/calmodulin-dependent protein kinase type 1B</fullName>
    </submittedName>
</protein>
<evidence type="ECO:0000256" key="5">
    <source>
        <dbReference type="ARBA" id="ARBA00022840"/>
    </source>
</evidence>
<dbReference type="InterPro" id="IPR050205">
    <property type="entry name" value="CDPK_Ser/Thr_kinases"/>
</dbReference>
<keyword evidence="2" id="KW-0808">Transferase</keyword>
<feature type="compositionally biased region" description="Low complexity" evidence="6">
    <location>
        <begin position="368"/>
        <end position="385"/>
    </location>
</feature>
<reference evidence="9" key="1">
    <citation type="journal article" date="2019" name="Nat. Commun.">
        <title>Expansion of phycobilisome linker gene families in mesophilic red algae.</title>
        <authorList>
            <person name="Lee J."/>
            <person name="Kim D."/>
            <person name="Bhattacharya D."/>
            <person name="Yoon H.S."/>
        </authorList>
    </citation>
    <scope>NUCLEOTIDE SEQUENCE [LARGE SCALE GENOMIC DNA]</scope>
    <source>
        <strain evidence="9">CCMP 1328</strain>
    </source>
</reference>
<dbReference type="PROSITE" id="PS00108">
    <property type="entry name" value="PROTEIN_KINASE_ST"/>
    <property type="match status" value="1"/>
</dbReference>
<comment type="caution">
    <text evidence="8">The sequence shown here is derived from an EMBL/GenBank/DDBJ whole genome shotgun (WGS) entry which is preliminary data.</text>
</comment>
<feature type="region of interest" description="Disordered" evidence="6">
    <location>
        <begin position="351"/>
        <end position="385"/>
    </location>
</feature>
<dbReference type="AlphaFoldDB" id="A0A5J4YTK1"/>
<evidence type="ECO:0000256" key="2">
    <source>
        <dbReference type="ARBA" id="ARBA00022679"/>
    </source>
</evidence>
<feature type="compositionally biased region" description="Polar residues" evidence="6">
    <location>
        <begin position="325"/>
        <end position="338"/>
    </location>
</feature>
<evidence type="ECO:0000256" key="6">
    <source>
        <dbReference type="SAM" id="MobiDB-lite"/>
    </source>
</evidence>
<dbReference type="OMA" id="CANMSPE"/>
<proteinExistence type="predicted"/>
<keyword evidence="4 8" id="KW-0418">Kinase</keyword>
<dbReference type="SUPFAM" id="SSF56112">
    <property type="entry name" value="Protein kinase-like (PK-like)"/>
    <property type="match status" value="1"/>
</dbReference>
<feature type="domain" description="Protein kinase" evidence="7">
    <location>
        <begin position="55"/>
        <end position="322"/>
    </location>
</feature>
<dbReference type="PANTHER" id="PTHR24349">
    <property type="entry name" value="SERINE/THREONINE-PROTEIN KINASE"/>
    <property type="match status" value="1"/>
</dbReference>
<feature type="region of interest" description="Disordered" evidence="6">
    <location>
        <begin position="325"/>
        <end position="344"/>
    </location>
</feature>
<dbReference type="OrthoDB" id="4741at2759"/>
<dbReference type="SMART" id="SM00220">
    <property type="entry name" value="S_TKc"/>
    <property type="match status" value="1"/>
</dbReference>
<dbReference type="Proteomes" id="UP000324585">
    <property type="component" value="Unassembled WGS sequence"/>
</dbReference>
<organism evidence="8 9">
    <name type="scientific">Porphyridium purpureum</name>
    <name type="common">Red alga</name>
    <name type="synonym">Porphyridium cruentum</name>
    <dbReference type="NCBI Taxonomy" id="35688"/>
    <lineage>
        <taxon>Eukaryota</taxon>
        <taxon>Rhodophyta</taxon>
        <taxon>Bangiophyceae</taxon>
        <taxon>Porphyridiales</taxon>
        <taxon>Porphyridiaceae</taxon>
        <taxon>Porphyridium</taxon>
    </lineage>
</organism>
<sequence>MGSEGAGKGGVMAQRFSQRLSSAVRGASERMGSLRGSQTDKNEIRQKQALTDKGITLVERLGVGGQGEVFKATMRLKGGEEAVAVKVIPKSMVRDEDSKSAVRLEISLLSEIEHPNVVKFYTAIEDSKYWYVVIELLNGGDLYDRIQKGAFSEMQIVKFAEYTFSILQHLHAMNIAHRDLKLENFMLHKDVETGEETVKLIDFGLAYKRKNNKKFVTDGHPGTLSYQAPEIVRQQAYIPEKVDVWCAGVMIYSAVEKAFPFYGENERQIERAILVNKPKCSSPSWRLAGPEFEAIVRLCLEKDQKKRPTATQALKKIRHITNQKVAASPRHNPQTVDLSNKDTRLRRMGRAMSSRFTSSGSQRNLTASGSSKFLSSGSSKNLAVA</sequence>
<dbReference type="GO" id="GO:0004674">
    <property type="term" value="F:protein serine/threonine kinase activity"/>
    <property type="evidence" value="ECO:0007669"/>
    <property type="project" value="UniProtKB-KW"/>
</dbReference>
<evidence type="ECO:0000256" key="4">
    <source>
        <dbReference type="ARBA" id="ARBA00022777"/>
    </source>
</evidence>
<keyword evidence="5" id="KW-0067">ATP-binding</keyword>
<dbReference type="Pfam" id="PF00069">
    <property type="entry name" value="Pkinase"/>
    <property type="match status" value="1"/>
</dbReference>
<dbReference type="PROSITE" id="PS50011">
    <property type="entry name" value="PROTEIN_KINASE_DOM"/>
    <property type="match status" value="1"/>
</dbReference>
<dbReference type="InterPro" id="IPR008271">
    <property type="entry name" value="Ser/Thr_kinase_AS"/>
</dbReference>
<gene>
    <name evidence="8" type="ORF">FVE85_4068</name>
</gene>
<dbReference type="Gene3D" id="1.10.510.10">
    <property type="entry name" value="Transferase(Phosphotransferase) domain 1"/>
    <property type="match status" value="1"/>
</dbReference>
<dbReference type="InterPro" id="IPR011009">
    <property type="entry name" value="Kinase-like_dom_sf"/>
</dbReference>
<feature type="compositionally biased region" description="Polar residues" evidence="6">
    <location>
        <begin position="354"/>
        <end position="367"/>
    </location>
</feature>
<evidence type="ECO:0000313" key="8">
    <source>
        <dbReference type="EMBL" id="KAA8494093.1"/>
    </source>
</evidence>
<dbReference type="InterPro" id="IPR000719">
    <property type="entry name" value="Prot_kinase_dom"/>
</dbReference>
<evidence type="ECO:0000313" key="9">
    <source>
        <dbReference type="Proteomes" id="UP000324585"/>
    </source>
</evidence>